<evidence type="ECO:0000313" key="3">
    <source>
        <dbReference type="EMBL" id="MBV7257279.1"/>
    </source>
</evidence>
<evidence type="ECO:0000313" key="4">
    <source>
        <dbReference type="Proteomes" id="UP000722336"/>
    </source>
</evidence>
<name>A0ABS6SFT6_9SPHN</name>
<dbReference type="GO" id="GO:0032259">
    <property type="term" value="P:methylation"/>
    <property type="evidence" value="ECO:0007669"/>
    <property type="project" value="UniProtKB-KW"/>
</dbReference>
<proteinExistence type="predicted"/>
<dbReference type="PIRSF" id="PIRSF031679">
    <property type="entry name" value="Mtase_Alr7345_prd"/>
    <property type="match status" value="1"/>
</dbReference>
<sequence>MIRSLLFATVSLGLLAACTPQADMAEEDMASEDTMAAKGDDMTAGTVDYGPILAGEHRSDENRARDRYRRPAETLAFFGLEPGMTVVEIGPGGGWYTEIIAPAVGPEGRLYAAHNDPASSERAAAGVARFAEKLAGSDAYAGTELAIFSGGELNTPDGAADMVLTFRNVHNWYMGDVAETAFSSFYDALKPGGVLGVVEHRLPETSDDELQKTSGYMKQSAVIAMAEAAGFKLVEASEINANPNDTADYPKGVWTLPPRFAEGETDRAKYAAIGESDRMTLKFVKPAA</sequence>
<keyword evidence="3" id="KW-0489">Methyltransferase</keyword>
<evidence type="ECO:0000256" key="1">
    <source>
        <dbReference type="SAM" id="SignalP"/>
    </source>
</evidence>
<keyword evidence="3" id="KW-0808">Transferase</keyword>
<reference evidence="3 4" key="1">
    <citation type="submission" date="2021-04" db="EMBL/GenBank/DDBJ databases">
        <authorList>
            <person name="Pira H."/>
            <person name="Risdian C."/>
            <person name="Wink J."/>
        </authorList>
    </citation>
    <scope>NUCLEOTIDE SEQUENCE [LARGE SCALE GENOMIC DNA]</scope>
    <source>
        <strain evidence="3 4">WHA3</strain>
    </source>
</reference>
<protein>
    <submittedName>
        <fullName evidence="3">Class I SAM-dependent methyltransferase</fullName>
    </submittedName>
</protein>
<feature type="domain" description="Methyltransferase type 11" evidence="2">
    <location>
        <begin position="87"/>
        <end position="195"/>
    </location>
</feature>
<dbReference type="EMBL" id="JAGSPA010000003">
    <property type="protein sequence ID" value="MBV7257279.1"/>
    <property type="molecule type" value="Genomic_DNA"/>
</dbReference>
<dbReference type="InterPro" id="IPR013216">
    <property type="entry name" value="Methyltransf_11"/>
</dbReference>
<dbReference type="Pfam" id="PF08241">
    <property type="entry name" value="Methyltransf_11"/>
    <property type="match status" value="1"/>
</dbReference>
<dbReference type="PROSITE" id="PS51257">
    <property type="entry name" value="PROKAR_LIPOPROTEIN"/>
    <property type="match status" value="1"/>
</dbReference>
<feature type="chain" id="PRO_5046072210" evidence="1">
    <location>
        <begin position="26"/>
        <end position="288"/>
    </location>
</feature>
<organism evidence="3 4">
    <name type="scientific">Pacificimonas pallii</name>
    <dbReference type="NCBI Taxonomy" id="2827236"/>
    <lineage>
        <taxon>Bacteria</taxon>
        <taxon>Pseudomonadati</taxon>
        <taxon>Pseudomonadota</taxon>
        <taxon>Alphaproteobacteria</taxon>
        <taxon>Sphingomonadales</taxon>
        <taxon>Sphingosinicellaceae</taxon>
        <taxon>Pacificimonas</taxon>
    </lineage>
</organism>
<keyword evidence="1" id="KW-0732">Signal</keyword>
<keyword evidence="4" id="KW-1185">Reference proteome</keyword>
<dbReference type="Proteomes" id="UP000722336">
    <property type="component" value="Unassembled WGS sequence"/>
</dbReference>
<feature type="signal peptide" evidence="1">
    <location>
        <begin position="1"/>
        <end position="25"/>
    </location>
</feature>
<accession>A0ABS6SFT6</accession>
<dbReference type="GO" id="GO:0008168">
    <property type="term" value="F:methyltransferase activity"/>
    <property type="evidence" value="ECO:0007669"/>
    <property type="project" value="UniProtKB-KW"/>
</dbReference>
<gene>
    <name evidence="3" type="ORF">KCG44_10840</name>
</gene>
<dbReference type="InterPro" id="IPR016980">
    <property type="entry name" value="S-AdoMet-dep_MeTrfase_Alr7345"/>
</dbReference>
<evidence type="ECO:0000259" key="2">
    <source>
        <dbReference type="Pfam" id="PF08241"/>
    </source>
</evidence>
<comment type="caution">
    <text evidence="3">The sequence shown here is derived from an EMBL/GenBank/DDBJ whole genome shotgun (WGS) entry which is preliminary data.</text>
</comment>